<name>A0A1R1Y6Q5_9FUNG</name>
<proteinExistence type="predicted"/>
<protein>
    <submittedName>
        <fullName evidence="1">Uncharacterized protein</fullName>
    </submittedName>
</protein>
<keyword evidence="2" id="KW-1185">Reference proteome</keyword>
<dbReference type="EMBL" id="LSSN01000745">
    <property type="protein sequence ID" value="OMJ22530.1"/>
    <property type="molecule type" value="Genomic_DNA"/>
</dbReference>
<accession>A0A1R1Y6Q5</accession>
<organism evidence="1 2">
    <name type="scientific">Smittium culicis</name>
    <dbReference type="NCBI Taxonomy" id="133412"/>
    <lineage>
        <taxon>Eukaryota</taxon>
        <taxon>Fungi</taxon>
        <taxon>Fungi incertae sedis</taxon>
        <taxon>Zoopagomycota</taxon>
        <taxon>Kickxellomycotina</taxon>
        <taxon>Harpellomycetes</taxon>
        <taxon>Harpellales</taxon>
        <taxon>Legeriomycetaceae</taxon>
        <taxon>Smittium</taxon>
    </lineage>
</organism>
<sequence>MYLFLTKSSNTINLPNFNKHIYPDHSQRSRLRPVQRQINLSYLKPEGVETAVYGLHTLLKWKNWIINGVNYSSNNRIGWWPFENFDFPNPGPAIGDCIDVNKTDLVSVDIFFSFDKISKLLDKMPEYYLIKKQKELYISAYSEELKSQILNKYNNREFNSLYMYPLNYLDKIKFYKENSDVDPGILDSFFNVNINIWDMFKVKSIKKDTDINSIPKEIIISTNNKNGISKNPGSFKKTKRTNDGTYDKQKPSIEDKIYLYLYAGKYLLFLKPKPGCRLLYSDTASCSSYDSEDSFSHQDPLLNSSEYKSDLNRLIVFKKLPLEDLVLFIHSDKANLDRKKPPTSQQKDFFGLNNFINEHFSINKEATEIKAPVTITFLTPSRISKIQKNSENRLNKKKEFEKLEAQYCSITVLDERLAIDFCHHLLNFKFLYRQKIVLKILEALNSV</sequence>
<gene>
    <name evidence="1" type="ORF">AYI70_g2822</name>
</gene>
<dbReference type="Proteomes" id="UP000187283">
    <property type="component" value="Unassembled WGS sequence"/>
</dbReference>
<reference evidence="1 2" key="1">
    <citation type="submission" date="2017-01" db="EMBL/GenBank/DDBJ databases">
        <authorList>
            <person name="Mah S.A."/>
            <person name="Swanson W.J."/>
            <person name="Moy G.W."/>
            <person name="Vacquier V.D."/>
        </authorList>
    </citation>
    <scope>NUCLEOTIDE SEQUENCE [LARGE SCALE GENOMIC DNA]</scope>
    <source>
        <strain evidence="1 2">GSMNP</strain>
    </source>
</reference>
<evidence type="ECO:0000313" key="2">
    <source>
        <dbReference type="Proteomes" id="UP000187283"/>
    </source>
</evidence>
<dbReference type="AlphaFoldDB" id="A0A1R1Y6Q5"/>
<comment type="caution">
    <text evidence="1">The sequence shown here is derived from an EMBL/GenBank/DDBJ whole genome shotgun (WGS) entry which is preliminary data.</text>
</comment>
<evidence type="ECO:0000313" key="1">
    <source>
        <dbReference type="EMBL" id="OMJ22530.1"/>
    </source>
</evidence>